<comment type="subcellular location">
    <subcellularLocation>
        <location evidence="1">Mitochondrion</location>
    </subcellularLocation>
</comment>
<accession>W4KJ67</accession>
<evidence type="ECO:0000256" key="4">
    <source>
        <dbReference type="ARBA" id="ARBA00022946"/>
    </source>
</evidence>
<reference evidence="8 9" key="1">
    <citation type="journal article" date="2012" name="New Phytol.">
        <title>Insight into trade-off between wood decay and parasitism from the genome of a fungal forest pathogen.</title>
        <authorList>
            <person name="Olson A."/>
            <person name="Aerts A."/>
            <person name="Asiegbu F."/>
            <person name="Belbahri L."/>
            <person name="Bouzid O."/>
            <person name="Broberg A."/>
            <person name="Canback B."/>
            <person name="Coutinho P.M."/>
            <person name="Cullen D."/>
            <person name="Dalman K."/>
            <person name="Deflorio G."/>
            <person name="van Diepen L.T."/>
            <person name="Dunand C."/>
            <person name="Duplessis S."/>
            <person name="Durling M."/>
            <person name="Gonthier P."/>
            <person name="Grimwood J."/>
            <person name="Fossdal C.G."/>
            <person name="Hansson D."/>
            <person name="Henrissat B."/>
            <person name="Hietala A."/>
            <person name="Himmelstrand K."/>
            <person name="Hoffmeister D."/>
            <person name="Hogberg N."/>
            <person name="James T.Y."/>
            <person name="Karlsson M."/>
            <person name="Kohler A."/>
            <person name="Kues U."/>
            <person name="Lee Y.H."/>
            <person name="Lin Y.C."/>
            <person name="Lind M."/>
            <person name="Lindquist E."/>
            <person name="Lombard V."/>
            <person name="Lucas S."/>
            <person name="Lunden K."/>
            <person name="Morin E."/>
            <person name="Murat C."/>
            <person name="Park J."/>
            <person name="Raffaello T."/>
            <person name="Rouze P."/>
            <person name="Salamov A."/>
            <person name="Schmutz J."/>
            <person name="Solheim H."/>
            <person name="Stahlberg J."/>
            <person name="Velez H."/>
            <person name="de Vries R.P."/>
            <person name="Wiebenga A."/>
            <person name="Woodward S."/>
            <person name="Yakovlev I."/>
            <person name="Garbelotto M."/>
            <person name="Martin F."/>
            <person name="Grigoriev I.V."/>
            <person name="Stenlid J."/>
        </authorList>
    </citation>
    <scope>NUCLEOTIDE SEQUENCE [LARGE SCALE GENOMIC DNA]</scope>
    <source>
        <strain evidence="8 9">TC 32-1</strain>
    </source>
</reference>
<dbReference type="GO" id="GO:0005739">
    <property type="term" value="C:mitochondrion"/>
    <property type="evidence" value="ECO:0007669"/>
    <property type="project" value="UniProtKB-SubCell"/>
</dbReference>
<evidence type="ECO:0000256" key="7">
    <source>
        <dbReference type="SAM" id="SignalP"/>
    </source>
</evidence>
<feature type="signal peptide" evidence="7">
    <location>
        <begin position="1"/>
        <end position="21"/>
    </location>
</feature>
<gene>
    <name evidence="8" type="ORF">HETIRDRAFT_168618</name>
</gene>
<comment type="similarity">
    <text evidence="2">Belongs to the AIM9 family.</text>
</comment>
<dbReference type="SUPFAM" id="SSF56112">
    <property type="entry name" value="Protein kinase-like (PK-like)"/>
    <property type="match status" value="1"/>
</dbReference>
<organism evidence="8 9">
    <name type="scientific">Heterobasidion irregulare (strain TC 32-1)</name>
    <dbReference type="NCBI Taxonomy" id="747525"/>
    <lineage>
        <taxon>Eukaryota</taxon>
        <taxon>Fungi</taxon>
        <taxon>Dikarya</taxon>
        <taxon>Basidiomycota</taxon>
        <taxon>Agaricomycotina</taxon>
        <taxon>Agaricomycetes</taxon>
        <taxon>Russulales</taxon>
        <taxon>Bondarzewiaceae</taxon>
        <taxon>Heterobasidion</taxon>
        <taxon>Heterobasidion annosum species complex</taxon>
    </lineage>
</organism>
<dbReference type="HOGENOM" id="CLU_2427261_0_0_1"/>
<dbReference type="OrthoDB" id="2831558at2759"/>
<keyword evidence="4" id="KW-0809">Transit peptide</keyword>
<dbReference type="EMBL" id="KI925455">
    <property type="protein sequence ID" value="ETW85111.1"/>
    <property type="molecule type" value="Genomic_DNA"/>
</dbReference>
<dbReference type="KEGG" id="hir:HETIRDRAFT_168618"/>
<dbReference type="Proteomes" id="UP000030671">
    <property type="component" value="Unassembled WGS sequence"/>
</dbReference>
<dbReference type="RefSeq" id="XP_009541996.1">
    <property type="nucleotide sequence ID" value="XM_009543701.1"/>
</dbReference>
<name>W4KJ67_HETIT</name>
<keyword evidence="7" id="KW-0732">Signal</keyword>
<evidence type="ECO:0000256" key="2">
    <source>
        <dbReference type="ARBA" id="ARBA00005543"/>
    </source>
</evidence>
<keyword evidence="9" id="KW-1185">Reference proteome</keyword>
<dbReference type="AlphaFoldDB" id="W4KJ67"/>
<evidence type="ECO:0000313" key="8">
    <source>
        <dbReference type="EMBL" id="ETW85111.1"/>
    </source>
</evidence>
<dbReference type="PANTHER" id="PTHR36091">
    <property type="entry name" value="ALTERED INHERITANCE OF MITOCHONDRIA PROTEIN 9, MITOCHONDRIAL"/>
    <property type="match status" value="1"/>
</dbReference>
<evidence type="ECO:0000256" key="5">
    <source>
        <dbReference type="ARBA" id="ARBA00023128"/>
    </source>
</evidence>
<protein>
    <recommendedName>
        <fullName evidence="3">Altered inheritance of mitochondria protein 9, mitochondrial</fullName>
    </recommendedName>
    <alternativeName>
        <fullName evidence="6">Found in mitochondrial proteome protein 29</fullName>
    </alternativeName>
</protein>
<evidence type="ECO:0000313" key="9">
    <source>
        <dbReference type="Proteomes" id="UP000030671"/>
    </source>
</evidence>
<dbReference type="PANTHER" id="PTHR36091:SF1">
    <property type="entry name" value="ALTERED INHERITANCE OF MITOCHONDRIA PROTEIN 9, MITOCHONDRIAL"/>
    <property type="match status" value="1"/>
</dbReference>
<evidence type="ECO:0000256" key="3">
    <source>
        <dbReference type="ARBA" id="ARBA00016197"/>
    </source>
</evidence>
<dbReference type="GeneID" id="20668173"/>
<dbReference type="InParanoid" id="W4KJ67"/>
<dbReference type="InterPro" id="IPR011009">
    <property type="entry name" value="Kinase-like_dom_sf"/>
</dbReference>
<dbReference type="InterPro" id="IPR051035">
    <property type="entry name" value="Mito_inheritance_9"/>
</dbReference>
<feature type="chain" id="PRO_5004845514" description="Altered inheritance of mitochondria protein 9, mitochondrial" evidence="7">
    <location>
        <begin position="22"/>
        <end position="91"/>
    </location>
</feature>
<proteinExistence type="inferred from homology"/>
<evidence type="ECO:0000256" key="6">
    <source>
        <dbReference type="ARBA" id="ARBA00031849"/>
    </source>
</evidence>
<sequence>MCTRLSLAGLTDVLVLHKAAASVARAAICTSMEKFAEGSFNKVFLLWFDNDKEVIVRIPCPIASLQNLVIASEVAMLDYMAHHLHIPTPRV</sequence>
<keyword evidence="5" id="KW-0496">Mitochondrion</keyword>
<evidence type="ECO:0000256" key="1">
    <source>
        <dbReference type="ARBA" id="ARBA00004173"/>
    </source>
</evidence>